<dbReference type="Pfam" id="PF24852">
    <property type="entry name" value="DUF7726"/>
    <property type="match status" value="1"/>
</dbReference>
<feature type="non-terminal residue" evidence="2">
    <location>
        <position position="184"/>
    </location>
</feature>
<dbReference type="PANTHER" id="PTHR42339">
    <property type="entry name" value="HISTONE H1"/>
    <property type="match status" value="1"/>
</dbReference>
<evidence type="ECO:0000313" key="3">
    <source>
        <dbReference type="Proteomes" id="UP001151699"/>
    </source>
</evidence>
<sequence>RTTDTGNNEKCRKPPNQSAAFYNSHNVHQPQRQFAIPNNFLNACKLENQILVPYNYPTVNQPQWQVRAPYSIAHVLGRERLSYLKRLYGPVFEDCDEVRRKIREYISTNSANVAKFARAINVYSESLRHFLNQKGFDNGAGSIAYPATYYYFEKMRMDHEEEKSEHRLWSEKHYPHGYKLRRSY</sequence>
<dbReference type="OrthoDB" id="2592504at2759"/>
<evidence type="ECO:0000313" key="2">
    <source>
        <dbReference type="EMBL" id="KAJ6640005.1"/>
    </source>
</evidence>
<comment type="caution">
    <text evidence="2">The sequence shown here is derived from an EMBL/GenBank/DDBJ whole genome shotgun (WGS) entry which is preliminary data.</text>
</comment>
<keyword evidence="3" id="KW-1185">Reference proteome</keyword>
<gene>
    <name evidence="2" type="ORF">Bhyg_12754</name>
</gene>
<dbReference type="InterPro" id="IPR056143">
    <property type="entry name" value="DUF7726"/>
</dbReference>
<dbReference type="EMBL" id="WJQU01000003">
    <property type="protein sequence ID" value="KAJ6640005.1"/>
    <property type="molecule type" value="Genomic_DNA"/>
</dbReference>
<accession>A0A9Q0RZM4</accession>
<feature type="domain" description="DUF7726" evidence="1">
    <location>
        <begin position="90"/>
        <end position="157"/>
    </location>
</feature>
<name>A0A9Q0RZM4_9DIPT</name>
<dbReference type="Proteomes" id="UP001151699">
    <property type="component" value="Chromosome X"/>
</dbReference>
<dbReference type="PANTHER" id="PTHR42339:SF1">
    <property type="entry name" value="HISTONE H1"/>
    <property type="match status" value="1"/>
</dbReference>
<reference evidence="2" key="1">
    <citation type="submission" date="2022-07" db="EMBL/GenBank/DDBJ databases">
        <authorList>
            <person name="Trinca V."/>
            <person name="Uliana J.V.C."/>
            <person name="Torres T.T."/>
            <person name="Ward R.J."/>
            <person name="Monesi N."/>
        </authorList>
    </citation>
    <scope>NUCLEOTIDE SEQUENCE</scope>
    <source>
        <strain evidence="2">HSMRA1968</strain>
        <tissue evidence="2">Whole embryos</tissue>
    </source>
</reference>
<evidence type="ECO:0000259" key="1">
    <source>
        <dbReference type="Pfam" id="PF24852"/>
    </source>
</evidence>
<dbReference type="AlphaFoldDB" id="A0A9Q0RZM4"/>
<protein>
    <recommendedName>
        <fullName evidence="1">DUF7726 domain-containing protein</fullName>
    </recommendedName>
</protein>
<proteinExistence type="predicted"/>
<organism evidence="2 3">
    <name type="scientific">Pseudolycoriella hygida</name>
    <dbReference type="NCBI Taxonomy" id="35572"/>
    <lineage>
        <taxon>Eukaryota</taxon>
        <taxon>Metazoa</taxon>
        <taxon>Ecdysozoa</taxon>
        <taxon>Arthropoda</taxon>
        <taxon>Hexapoda</taxon>
        <taxon>Insecta</taxon>
        <taxon>Pterygota</taxon>
        <taxon>Neoptera</taxon>
        <taxon>Endopterygota</taxon>
        <taxon>Diptera</taxon>
        <taxon>Nematocera</taxon>
        <taxon>Sciaroidea</taxon>
        <taxon>Sciaridae</taxon>
        <taxon>Pseudolycoriella</taxon>
    </lineage>
</organism>